<feature type="compositionally biased region" description="Gly residues" evidence="7">
    <location>
        <begin position="1759"/>
        <end position="1814"/>
    </location>
</feature>
<feature type="region of interest" description="Disordered" evidence="7">
    <location>
        <begin position="1465"/>
        <end position="1928"/>
    </location>
</feature>
<dbReference type="GO" id="GO:0008023">
    <property type="term" value="C:transcription elongation factor complex"/>
    <property type="evidence" value="ECO:0007669"/>
    <property type="project" value="TreeGrafter"/>
</dbReference>
<keyword evidence="8" id="KW-0732">Signal</keyword>
<dbReference type="PROSITE" id="PS50126">
    <property type="entry name" value="S1"/>
    <property type="match status" value="1"/>
</dbReference>
<dbReference type="Gene3D" id="1.10.150.850">
    <property type="entry name" value="Spt6, helix-hairpin-helix domain"/>
    <property type="match status" value="1"/>
</dbReference>
<feature type="compositionally biased region" description="Gly residues" evidence="7">
    <location>
        <begin position="1886"/>
        <end position="1904"/>
    </location>
</feature>
<dbReference type="PANTHER" id="PTHR10145:SF6">
    <property type="entry name" value="TRANSCRIPTION ELONGATION FACTOR SPT6"/>
    <property type="match status" value="1"/>
</dbReference>
<dbReference type="InterPro" id="IPR042066">
    <property type="entry name" value="Spt6_death-like"/>
</dbReference>
<dbReference type="InterPro" id="IPR041692">
    <property type="entry name" value="HHH_9"/>
</dbReference>
<gene>
    <name evidence="10" type="ORF">KI387_001929</name>
</gene>
<feature type="compositionally biased region" description="Gly residues" evidence="7">
    <location>
        <begin position="1857"/>
        <end position="1877"/>
    </location>
</feature>
<feature type="compositionally biased region" description="Gly residues" evidence="7">
    <location>
        <begin position="1556"/>
        <end position="1640"/>
    </location>
</feature>
<dbReference type="OMA" id="ITACHMG"/>
<reference evidence="10 11" key="1">
    <citation type="journal article" date="2021" name="Nat. Plants">
        <title>The Taxus genome provides insights into paclitaxel biosynthesis.</title>
        <authorList>
            <person name="Xiong X."/>
            <person name="Gou J."/>
            <person name="Liao Q."/>
            <person name="Li Y."/>
            <person name="Zhou Q."/>
            <person name="Bi G."/>
            <person name="Li C."/>
            <person name="Du R."/>
            <person name="Wang X."/>
            <person name="Sun T."/>
            <person name="Guo L."/>
            <person name="Liang H."/>
            <person name="Lu P."/>
            <person name="Wu Y."/>
            <person name="Zhang Z."/>
            <person name="Ro D.K."/>
            <person name="Shang Y."/>
            <person name="Huang S."/>
            <person name="Yan J."/>
        </authorList>
    </citation>
    <scope>NUCLEOTIDE SEQUENCE [LARGE SCALE GENOMIC DNA]</scope>
    <source>
        <strain evidence="10">Ta-2019</strain>
    </source>
</reference>
<dbReference type="SUPFAM" id="SSF158832">
    <property type="entry name" value="Tex N-terminal region-like"/>
    <property type="match status" value="1"/>
</dbReference>
<comment type="subcellular location">
    <subcellularLocation>
        <location evidence="2">Chromosome</location>
    </subcellularLocation>
    <subcellularLocation>
        <location evidence="1">Nucleus</location>
    </subcellularLocation>
</comment>
<evidence type="ECO:0000313" key="10">
    <source>
        <dbReference type="EMBL" id="KAH9329821.1"/>
    </source>
</evidence>
<feature type="region of interest" description="Disordered" evidence="7">
    <location>
        <begin position="32"/>
        <end position="110"/>
    </location>
</feature>
<feature type="compositionally biased region" description="Basic residues" evidence="7">
    <location>
        <begin position="91"/>
        <end position="100"/>
    </location>
</feature>
<feature type="non-terminal residue" evidence="10">
    <location>
        <position position="1"/>
    </location>
</feature>
<dbReference type="Pfam" id="PF14639">
    <property type="entry name" value="YqgF"/>
    <property type="match status" value="1"/>
</dbReference>
<dbReference type="InterPro" id="IPR032706">
    <property type="entry name" value="Spt6_HHH"/>
</dbReference>
<keyword evidence="6" id="KW-0539">Nucleus</keyword>
<dbReference type="GO" id="GO:0003677">
    <property type="term" value="F:DNA binding"/>
    <property type="evidence" value="ECO:0007669"/>
    <property type="project" value="InterPro"/>
</dbReference>
<dbReference type="SUPFAM" id="SSF47781">
    <property type="entry name" value="RuvA domain 2-like"/>
    <property type="match status" value="2"/>
</dbReference>
<dbReference type="InterPro" id="IPR035019">
    <property type="entry name" value="Spt6_SH2_N"/>
</dbReference>
<dbReference type="GO" id="GO:0140673">
    <property type="term" value="P:transcription elongation-coupled chromatin remodeling"/>
    <property type="evidence" value="ECO:0007669"/>
    <property type="project" value="InterPro"/>
</dbReference>
<keyword evidence="11" id="KW-1185">Reference proteome</keyword>
<name>A0AA38GVB3_TAXCH</name>
<dbReference type="CDD" id="cd09918">
    <property type="entry name" value="SH2_Nterm_SPT6_like"/>
    <property type="match status" value="1"/>
</dbReference>
<comment type="similarity">
    <text evidence="3">Belongs to the SPT6 family.</text>
</comment>
<accession>A0AA38GVB3</accession>
<dbReference type="InterPro" id="IPR037027">
    <property type="entry name" value="YqgF/RNaseH-like_dom_sf"/>
</dbReference>
<dbReference type="SUPFAM" id="SSF53098">
    <property type="entry name" value="Ribonuclease H-like"/>
    <property type="match status" value="1"/>
</dbReference>
<dbReference type="Gene3D" id="1.10.10.2740">
    <property type="entry name" value="Spt6, Death-like domain"/>
    <property type="match status" value="1"/>
</dbReference>
<dbReference type="Pfam" id="PF14633">
    <property type="entry name" value="SH2_2"/>
    <property type="match status" value="1"/>
</dbReference>
<dbReference type="Pfam" id="PF21710">
    <property type="entry name" value="Spt6_S1"/>
    <property type="match status" value="1"/>
</dbReference>
<dbReference type="InterPro" id="IPR028088">
    <property type="entry name" value="Spt6_HTH_DNA-bd_dom"/>
</dbReference>
<feature type="compositionally biased region" description="Gly residues" evidence="7">
    <location>
        <begin position="1526"/>
        <end position="1540"/>
    </location>
</feature>
<feature type="compositionally biased region" description="Gly residues" evidence="7">
    <location>
        <begin position="1666"/>
        <end position="1735"/>
    </location>
</feature>
<evidence type="ECO:0000256" key="6">
    <source>
        <dbReference type="ARBA" id="ARBA00023242"/>
    </source>
</evidence>
<sequence length="1928" mass="212158">EKTQLRVERKLVWVLACLRFSMGARNIVSDDEEEYEEYNTRDACDTEAAEDEEVDEEDEKDKGQDEYEEDGFIVDDVEEEVKEGSVEEMKSRKKKKKKKKREAEENYELDEDDYELLQEANVIGFHRSKSGSKNFKRLKKAGRSNDREEKTCFSNDNEIEEALRMGTTAEEKLEHTLFGDDEGVPPEDILEDEDEEEDIGEEDEMADFIVDEEEEDENGLCVRRMKLKKRLPRKVRGISSSSLQEAQDIFGDVDELLTRRKQGLKAKGLDDNLGAKRLEDEYEPSVLAESYMTAKDNQIRETDVPERFQLSEEISGPYPPDEDTLPEAKWIYEQVFGSLAVLIREEFKHITKLDKEEVVKEIANVLQMLNDQKLDVPFIAMYRKEMCLNLLLEKEEDSIEAADKEPMAKLRLYRALWTIQARDRKWILLQRRKNALKASYEKRAAEEARRDLIKLRLLDSVFQSLDAAESERTVDDIDIKFNLHFPPDEVEVKEGQFKRPKQKSMYSIYRKSGLGVVSRKFGLTSEQLGKNLLAMFKSHKVEDASAIPDDVGAEFYAEEFGDPQSVLKGARHMLAIEISCEPIVKEYVRSIYMEQAVVTTRPTADGNNAIDSFHQYGVVKWLLNKPIHMFVNAQWLLIQKAEEEKLLQVTIGLPKDAIEETLMPQFENYYLSDGVNRTALLWNEQRKLILKDVLYKYILPCMEKEARMMLSVRAKSWLVEDYRMQLWKKVSVAPFKRQICDKEERFEEDSKTRVMACCQGSGKDSTTFVMLDPSGEVLDILYTSHLSIRSKTLGLLKRKENDQKRLSRFIMDHQPHIVVLGASNIRCKYLKDDICEAVSKMMAEDPHDVAEGLDSLNVVYADEFLPRLYENSRISRDQLPTQGGIVRRAVALGRYLQNPVAMVATLCGPHREILSLKLHLLEHFLSKDDRYEAVEQVMITLTNQVGIDINLAAFHEWMLAPLQFVAGLGPRKAASIQRAILRAGWVFSRRELLTTLGAMKRLVFINAAGFLRVRGTGQAVPGNHVMDPLDDTRIHPESYELAKKMAEDVYCEDVGKDIDDMDEEQQEMAIEHVKSHPHLLKTLDIDEYARSVEQRSGKKKRETLNDIKIELLYGFQDCRPPYREPNEDEEFLLLTGENEETLPEGRIVQATVRRVLNQRVICGLESGITGMIVKEELSDDRDTDPIEKITEGDILICRVKSLQKAKYLVDLTCKPSELMIYHRQSRQGKDHYYAEDECVLQSQQEKAWKGKELAKKTFKPRVIVHPRFQNISESEAIKNLSDKDAGESIIRPSSKGPSYLTLTFKVFDGVYAHKDIVEGRKDHRDFASFLRLGKALSIGEETFEDLDEVIDRYVDPLVSNLKAILAHGKFRRGTKAEIDEALRKENYTSPASISYCLSVSHEHPGAFSLSYVRGTNHHHEYFGLYPKGFKFRKRMFDNLDKLVAYFQKHSNDLVEDSIPPIRSVAARTGGNGYNINNPMGGPPSRLPRPPNGRDRGRQGRGGVCRGERRGGGSRGGGRNEGRGGGDRGGGWSGGNGGSRDGGWSCRGSGGTMDSSWGGGRSTGGGWDEGGGGGITDGGWGERGGGGTMGGGGSVGGGGSSTRGGWGGEGGCGSTNGGWGEGGGGSSLGGGWGEGEGGGSGDGDRNEKRGGSGGGGGGSTDDAWGRAGDGWGGGRSTDGGWGKRGGGDTMGGGGSSTRGGWGGEGGCGSTNGGWGEGGGRSSLGGGWGEGEGGGSGDGDRNEGRGGGGRGGGSSKDDAWGHGGDGGDGSSMDGNWGGGGGGGRTGGGWAEGSGGNGGWVEGSGGSGGWVEGSGGGRGEEGSGSIWDSGRSEGRGSGFGRGRNEGRHGGSRDFGRSEGRGGWGGGGMGDGWGGVVGGSRDGGRREGRGGSSRGGGWCEARSGGCGRGRNEGNRGRWSENRGNRRGRSGGR</sequence>
<dbReference type="FunFam" id="1.10.10.2740:FF:000002">
    <property type="entry name" value="Transcription elongation factor Spt6"/>
    <property type="match status" value="1"/>
</dbReference>
<dbReference type="Gene3D" id="3.30.505.10">
    <property type="entry name" value="SH2 domain"/>
    <property type="match status" value="2"/>
</dbReference>
<dbReference type="InterPro" id="IPR012340">
    <property type="entry name" value="NA-bd_OB-fold"/>
</dbReference>
<dbReference type="Pfam" id="PF14632">
    <property type="entry name" value="SPT6_acidic"/>
    <property type="match status" value="1"/>
</dbReference>
<dbReference type="InterPro" id="IPR023319">
    <property type="entry name" value="Tex-like_HTH_dom_sf"/>
</dbReference>
<comment type="caution">
    <text evidence="10">The sequence shown here is derived from an EMBL/GenBank/DDBJ whole genome shotgun (WGS) entry which is preliminary data.</text>
</comment>
<evidence type="ECO:0000256" key="7">
    <source>
        <dbReference type="SAM" id="MobiDB-lite"/>
    </source>
</evidence>
<keyword evidence="4" id="KW-0158">Chromosome</keyword>
<dbReference type="Pfam" id="PF17674">
    <property type="entry name" value="HHH_9"/>
    <property type="match status" value="1"/>
</dbReference>
<dbReference type="InterPro" id="IPR035018">
    <property type="entry name" value="Spt6_SH2_C"/>
</dbReference>
<evidence type="ECO:0000256" key="2">
    <source>
        <dbReference type="ARBA" id="ARBA00004286"/>
    </source>
</evidence>
<feature type="compositionally biased region" description="Basic and acidic residues" evidence="7">
    <location>
        <begin position="1839"/>
        <end position="1856"/>
    </location>
</feature>
<dbReference type="SUPFAM" id="SSF50249">
    <property type="entry name" value="Nucleic acid-binding proteins"/>
    <property type="match status" value="1"/>
</dbReference>
<evidence type="ECO:0000256" key="3">
    <source>
        <dbReference type="ARBA" id="ARBA00009253"/>
    </source>
</evidence>
<dbReference type="GO" id="GO:0042393">
    <property type="term" value="F:histone binding"/>
    <property type="evidence" value="ECO:0007669"/>
    <property type="project" value="TreeGrafter"/>
</dbReference>
<dbReference type="GO" id="GO:0031491">
    <property type="term" value="F:nucleosome binding"/>
    <property type="evidence" value="ECO:0007669"/>
    <property type="project" value="TreeGrafter"/>
</dbReference>
<dbReference type="Pfam" id="PF14635">
    <property type="entry name" value="HHH_7"/>
    <property type="match status" value="1"/>
</dbReference>
<dbReference type="InterPro" id="IPR028231">
    <property type="entry name" value="Spt6_YqgF"/>
</dbReference>
<dbReference type="GO" id="GO:0034728">
    <property type="term" value="P:nucleosome organization"/>
    <property type="evidence" value="ECO:0007669"/>
    <property type="project" value="TreeGrafter"/>
</dbReference>
<evidence type="ECO:0000256" key="5">
    <source>
        <dbReference type="ARBA" id="ARBA00023163"/>
    </source>
</evidence>
<evidence type="ECO:0000256" key="1">
    <source>
        <dbReference type="ARBA" id="ARBA00004123"/>
    </source>
</evidence>
<dbReference type="Proteomes" id="UP000824469">
    <property type="component" value="Unassembled WGS sequence"/>
</dbReference>
<dbReference type="InterPro" id="IPR017072">
    <property type="entry name" value="TF_Spt6"/>
</dbReference>
<dbReference type="Pfam" id="PF22706">
    <property type="entry name" value="Tex_central_region"/>
    <property type="match status" value="1"/>
</dbReference>
<protein>
    <recommendedName>
        <fullName evidence="9">S1 motif domain-containing protein</fullName>
    </recommendedName>
</protein>
<dbReference type="InterPro" id="IPR006641">
    <property type="entry name" value="YqgF/RNaseH-like_dom"/>
</dbReference>
<dbReference type="InterPro" id="IPR035420">
    <property type="entry name" value="Spt6_SH2"/>
</dbReference>
<feature type="domain" description="S1 motif" evidence="9">
    <location>
        <begin position="1145"/>
        <end position="1214"/>
    </location>
</feature>
<feature type="compositionally biased region" description="Gly residues" evidence="7">
    <location>
        <begin position="1743"/>
        <end position="1752"/>
    </location>
</feature>
<organism evidence="10 11">
    <name type="scientific">Taxus chinensis</name>
    <name type="common">Chinese yew</name>
    <name type="synonym">Taxus wallichiana var. chinensis</name>
    <dbReference type="NCBI Taxonomy" id="29808"/>
    <lineage>
        <taxon>Eukaryota</taxon>
        <taxon>Viridiplantae</taxon>
        <taxon>Streptophyta</taxon>
        <taxon>Embryophyta</taxon>
        <taxon>Tracheophyta</taxon>
        <taxon>Spermatophyta</taxon>
        <taxon>Pinopsida</taxon>
        <taxon>Pinidae</taxon>
        <taxon>Conifers II</taxon>
        <taxon>Cupressales</taxon>
        <taxon>Taxaceae</taxon>
        <taxon>Taxus</taxon>
    </lineage>
</organism>
<keyword evidence="5" id="KW-0804">Transcription</keyword>
<dbReference type="PANTHER" id="PTHR10145">
    <property type="entry name" value="TRANSCRIPTION ELONGATION FACTOR SPT6"/>
    <property type="match status" value="1"/>
</dbReference>
<dbReference type="FunFam" id="3.30.505.10:FF:000047">
    <property type="entry name" value="Transcription elongation factor spt6"/>
    <property type="match status" value="1"/>
</dbReference>
<evidence type="ECO:0000256" key="4">
    <source>
        <dbReference type="ARBA" id="ARBA00022454"/>
    </source>
</evidence>
<evidence type="ECO:0000313" key="11">
    <source>
        <dbReference type="Proteomes" id="UP000824469"/>
    </source>
</evidence>
<dbReference type="SMART" id="SM00316">
    <property type="entry name" value="S1"/>
    <property type="match status" value="1"/>
</dbReference>
<dbReference type="InterPro" id="IPR055179">
    <property type="entry name" value="Tex-like_central_region"/>
</dbReference>
<dbReference type="InterPro" id="IPR010994">
    <property type="entry name" value="RuvA_2-like"/>
</dbReference>
<feature type="compositionally biased region" description="Acidic residues" evidence="7">
    <location>
        <begin position="66"/>
        <end position="81"/>
    </location>
</feature>
<feature type="compositionally biased region" description="Acidic residues" evidence="7">
    <location>
        <begin position="45"/>
        <end position="59"/>
    </location>
</feature>
<dbReference type="InterPro" id="IPR023323">
    <property type="entry name" value="Tex-like_dom_sf"/>
</dbReference>
<dbReference type="InterPro" id="IPR003029">
    <property type="entry name" value="S1_domain"/>
</dbReference>
<evidence type="ECO:0000259" key="9">
    <source>
        <dbReference type="PROSITE" id="PS50126"/>
    </source>
</evidence>
<dbReference type="FunFam" id="3.30.505.10:FF:000050">
    <property type="entry name" value="Transcription elongation factor spt6"/>
    <property type="match status" value="1"/>
</dbReference>
<dbReference type="SMART" id="SM00732">
    <property type="entry name" value="YqgFc"/>
    <property type="match status" value="1"/>
</dbReference>
<dbReference type="Gene3D" id="1.10.10.650">
    <property type="entry name" value="RuvA domain 2-like"/>
    <property type="match status" value="1"/>
</dbReference>
<proteinExistence type="inferred from homology"/>
<dbReference type="Pfam" id="PF14641">
    <property type="entry name" value="HTH_44"/>
    <property type="match status" value="1"/>
</dbReference>
<dbReference type="InterPro" id="IPR012337">
    <property type="entry name" value="RNaseH-like_sf"/>
</dbReference>
<feature type="compositionally biased region" description="Basic and acidic residues" evidence="7">
    <location>
        <begin position="1905"/>
        <end position="1919"/>
    </location>
</feature>
<dbReference type="Gene3D" id="2.40.50.140">
    <property type="entry name" value="Nucleic acid-binding proteins"/>
    <property type="match status" value="1"/>
</dbReference>
<evidence type="ECO:0000256" key="8">
    <source>
        <dbReference type="SAM" id="SignalP"/>
    </source>
</evidence>
<feature type="chain" id="PRO_5041286406" description="S1 motif domain-containing protein" evidence="8">
    <location>
        <begin position="24"/>
        <end position="1928"/>
    </location>
</feature>
<feature type="non-terminal residue" evidence="10">
    <location>
        <position position="1928"/>
    </location>
</feature>
<dbReference type="GO" id="GO:0005694">
    <property type="term" value="C:chromosome"/>
    <property type="evidence" value="ECO:0007669"/>
    <property type="project" value="UniProtKB-SubCell"/>
</dbReference>
<feature type="signal peptide" evidence="8">
    <location>
        <begin position="1"/>
        <end position="23"/>
    </location>
</feature>
<dbReference type="InterPro" id="IPR028083">
    <property type="entry name" value="Spt6_acidic_N_dom"/>
</dbReference>
<feature type="compositionally biased region" description="Pro residues" evidence="7">
    <location>
        <begin position="1480"/>
        <end position="1490"/>
    </location>
</feature>
<dbReference type="SUPFAM" id="SSF55550">
    <property type="entry name" value="SH2 domain"/>
    <property type="match status" value="2"/>
</dbReference>
<dbReference type="InterPro" id="IPR049540">
    <property type="entry name" value="Spt6-like_S1"/>
</dbReference>
<dbReference type="CDD" id="cd09928">
    <property type="entry name" value="SH2_Cterm_SPT6_like"/>
    <property type="match status" value="1"/>
</dbReference>
<dbReference type="Gene3D" id="1.10.3500.10">
    <property type="entry name" value="Tex N-terminal region-like"/>
    <property type="match status" value="1"/>
</dbReference>
<dbReference type="EMBL" id="JAHRHJ020000001">
    <property type="protein sequence ID" value="KAH9329821.1"/>
    <property type="molecule type" value="Genomic_DNA"/>
</dbReference>
<dbReference type="Gene3D" id="3.30.420.140">
    <property type="entry name" value="YqgF/RNase H-like domain"/>
    <property type="match status" value="1"/>
</dbReference>
<dbReference type="InterPro" id="IPR036860">
    <property type="entry name" value="SH2_dom_sf"/>
</dbReference>